<dbReference type="Proteomes" id="UP000644693">
    <property type="component" value="Unassembled WGS sequence"/>
</dbReference>
<dbReference type="PANTHER" id="PTHR34290:SF2">
    <property type="entry name" value="OS04G0668800 PROTEIN"/>
    <property type="match status" value="1"/>
</dbReference>
<evidence type="ECO:0000313" key="1">
    <source>
        <dbReference type="EMBL" id="GHD31510.1"/>
    </source>
</evidence>
<name>A0A918XHH6_9GAMM</name>
<protein>
    <recommendedName>
        <fullName evidence="3">DUF393 domain-containing protein</fullName>
    </recommendedName>
</protein>
<keyword evidence="2" id="KW-1185">Reference proteome</keyword>
<reference evidence="1" key="1">
    <citation type="journal article" date="2014" name="Int. J. Syst. Evol. Microbiol.">
        <title>Complete genome sequence of Corynebacterium casei LMG S-19264T (=DSM 44701T), isolated from a smear-ripened cheese.</title>
        <authorList>
            <consortium name="US DOE Joint Genome Institute (JGI-PGF)"/>
            <person name="Walter F."/>
            <person name="Albersmeier A."/>
            <person name="Kalinowski J."/>
            <person name="Ruckert C."/>
        </authorList>
    </citation>
    <scope>NUCLEOTIDE SEQUENCE</scope>
    <source>
        <strain evidence="1">KCTC 23430</strain>
    </source>
</reference>
<proteinExistence type="predicted"/>
<reference evidence="1" key="2">
    <citation type="submission" date="2020-09" db="EMBL/GenBank/DDBJ databases">
        <authorList>
            <person name="Sun Q."/>
            <person name="Kim S."/>
        </authorList>
    </citation>
    <scope>NUCLEOTIDE SEQUENCE</scope>
    <source>
        <strain evidence="1">KCTC 23430</strain>
    </source>
</reference>
<accession>A0A918XHH6</accession>
<gene>
    <name evidence="1" type="ORF">GCM10007053_14640</name>
</gene>
<dbReference type="PANTHER" id="PTHR34290">
    <property type="entry name" value="SI:CH73-390P7.2"/>
    <property type="match status" value="1"/>
</dbReference>
<dbReference type="InterPro" id="IPR007263">
    <property type="entry name" value="DCC1-like"/>
</dbReference>
<evidence type="ECO:0000313" key="2">
    <source>
        <dbReference type="Proteomes" id="UP000644693"/>
    </source>
</evidence>
<sequence>MPVTEGNKDTLYYDGQCPLCLREITQLKSMGDDTLALIDIHSLSDEEPSSAHCRLPDKDALLRTLHLETADAKLLTGLDANVAVWKHTPYGRWLAWLRWPLIAPCADFVYGAWARWRYRRLYGKGPAEQNQRGTDRATG</sequence>
<dbReference type="AlphaFoldDB" id="A0A918XHH6"/>
<organism evidence="1 2">
    <name type="scientific">Parahalioglobus pacificus</name>
    <dbReference type="NCBI Taxonomy" id="930806"/>
    <lineage>
        <taxon>Bacteria</taxon>
        <taxon>Pseudomonadati</taxon>
        <taxon>Pseudomonadota</taxon>
        <taxon>Gammaproteobacteria</taxon>
        <taxon>Cellvibrionales</taxon>
        <taxon>Halieaceae</taxon>
        <taxon>Parahalioglobus</taxon>
    </lineage>
</organism>
<dbReference type="EMBL" id="BMYM01000001">
    <property type="protein sequence ID" value="GHD31510.1"/>
    <property type="molecule type" value="Genomic_DNA"/>
</dbReference>
<dbReference type="Pfam" id="PF04134">
    <property type="entry name" value="DCC1-like"/>
    <property type="match status" value="1"/>
</dbReference>
<comment type="caution">
    <text evidence="1">The sequence shown here is derived from an EMBL/GenBank/DDBJ whole genome shotgun (WGS) entry which is preliminary data.</text>
</comment>
<dbReference type="InterPro" id="IPR044691">
    <property type="entry name" value="DCC1_Trx"/>
</dbReference>
<dbReference type="GO" id="GO:0015035">
    <property type="term" value="F:protein-disulfide reductase activity"/>
    <property type="evidence" value="ECO:0007669"/>
    <property type="project" value="InterPro"/>
</dbReference>
<evidence type="ECO:0008006" key="3">
    <source>
        <dbReference type="Google" id="ProtNLM"/>
    </source>
</evidence>